<dbReference type="GeneID" id="80020009"/>
<organism evidence="2 3">
    <name type="scientific">Arthrobacter phage Shambre1</name>
    <dbReference type="NCBI Taxonomy" id="2927284"/>
    <lineage>
        <taxon>Viruses</taxon>
        <taxon>Duplodnaviria</taxon>
        <taxon>Heunggongvirae</taxon>
        <taxon>Uroviricota</taxon>
        <taxon>Caudoviricetes</taxon>
        <taxon>Bismarckvirus</taxon>
        <taxon>Bismarckvirus shambre1</taxon>
    </lineage>
</organism>
<evidence type="ECO:0000313" key="3">
    <source>
        <dbReference type="Proteomes" id="UP001063033"/>
    </source>
</evidence>
<dbReference type="RefSeq" id="YP_010755356.1">
    <property type="nucleotide sequence ID" value="NC_073469.1"/>
</dbReference>
<reference evidence="2" key="1">
    <citation type="submission" date="2022-08" db="EMBL/GenBank/DDBJ databases">
        <authorList>
            <person name="Dojs M.A."/>
            <person name="Fleischacker C.L."/>
            <person name="Jackson S.M."/>
            <person name="Feiring S.B."/>
            <person name="Webb R.J."/>
            <person name="Schaefbauer A.B."/>
            <person name="Vigness C.A."/>
            <person name="Boyle B.L."/>
            <person name="Frank J.R."/>
            <person name="Fleischacker T.C."/>
            <person name="Ackerman S.B."/>
            <person name="Balish M.F."/>
            <person name="Garlena R.A."/>
            <person name="Russell D.A."/>
            <person name="Jacobs-Sera D."/>
            <person name="Hatfull G.F."/>
        </authorList>
    </citation>
    <scope>NUCLEOTIDE SEQUENCE</scope>
</reference>
<dbReference type="Proteomes" id="UP001063033">
    <property type="component" value="Segment"/>
</dbReference>
<dbReference type="KEGG" id="vg:80020009"/>
<feature type="region of interest" description="Disordered" evidence="1">
    <location>
        <begin position="41"/>
        <end position="83"/>
    </location>
</feature>
<evidence type="ECO:0000256" key="1">
    <source>
        <dbReference type="SAM" id="MobiDB-lite"/>
    </source>
</evidence>
<accession>A0A977PSD6</accession>
<proteinExistence type="predicted"/>
<gene>
    <name evidence="2" type="primary">13</name>
    <name evidence="2" type="ORF">SEA_SHAMBRE1_13</name>
</gene>
<sequence>MSSTNITFASDYTTSGGRTYKAGKTYAVNAPDARVLVRLGKARTADSGTTPEQETDPGAAPAAVSGPPTVDSAGDTTARKAGK</sequence>
<name>A0A977PSD6_9CAUD</name>
<feature type="compositionally biased region" description="Low complexity" evidence="1">
    <location>
        <begin position="57"/>
        <end position="68"/>
    </location>
</feature>
<evidence type="ECO:0000313" key="2">
    <source>
        <dbReference type="EMBL" id="UXE04750.1"/>
    </source>
</evidence>
<protein>
    <submittedName>
        <fullName evidence="2">Uncharacterized protein</fullName>
    </submittedName>
</protein>
<dbReference type="EMBL" id="OP297545">
    <property type="protein sequence ID" value="UXE04750.1"/>
    <property type="molecule type" value="Genomic_DNA"/>
</dbReference>
<keyword evidence="3" id="KW-1185">Reference proteome</keyword>